<dbReference type="Pfam" id="PF06060">
    <property type="entry name" value="Mesothelin"/>
    <property type="match status" value="1"/>
</dbReference>
<dbReference type="AlphaFoldDB" id="A0A3B3IL70"/>
<name>A0A3B3IL70_ORYLA</name>
<dbReference type="GO" id="GO:0009986">
    <property type="term" value="C:cell surface"/>
    <property type="evidence" value="ECO:0000318"/>
    <property type="project" value="GO_Central"/>
</dbReference>
<dbReference type="GeneTree" id="ENSGT00950000182957"/>
<protein>
    <submittedName>
        <fullName evidence="7">Uncharacterized protein</fullName>
    </submittedName>
</protein>
<keyword evidence="4" id="KW-0130">Cell adhesion</keyword>
<dbReference type="GO" id="GO:0016020">
    <property type="term" value="C:membrane"/>
    <property type="evidence" value="ECO:0007669"/>
    <property type="project" value="UniProtKB-SubCell"/>
</dbReference>
<dbReference type="Bgee" id="ENSORLG00000023843">
    <property type="expression patterns" value="Expressed in gastrula and 2 other cell types or tissues"/>
</dbReference>
<evidence type="ECO:0000313" key="7">
    <source>
        <dbReference type="Ensembl" id="ENSORLP00000044790.1"/>
    </source>
</evidence>
<evidence type="ECO:0000256" key="3">
    <source>
        <dbReference type="ARBA" id="ARBA00022729"/>
    </source>
</evidence>
<sequence length="550" mass="61550">NLATEIPGVYLLQFPNDISTVIRLNRKKWKPQQVSSPVKNPYVLKFVWFTCTTVRSLGKRQIKNLIKACRRKGTNKVPLVETQLTCMYNQIKEESDATSFSLYPPDVLLYYDYSLVPRSSCRSYFQELADADFSIFSPALTYRRSALFDNARNCLGITSTSLTEDNVSVLGNMCCILDGSYIQNSHPSILEQLKNCPDLTVGQSTAVITLLTNGNTPYGYVNYPSTWTEQTLKDLGMIKFELINVFSLQDTKRNFLKYFLNVFGGVSREQRKQLKKEIRQSIKSDSDQTAECTVGIITQVTISDPTFPFDYNINQFNNCLSVSTVKDNLDGITEKVDEVEYLRIVLQKLQDVYNTIIPEDQVQLLSATSRVATVQDIISWTISKIDTLAALMDSSNGGWDPSLVSKQSTCVIISKYLAVGGNKLGSAELNVIGGPNLCSLDTLLMRYNVSFSCREVDFLDISSCTTEKKEEFFRISFEAFSLTTSSVSVFQLIQPYIGKISSQSNLCPFPTGGASADYIRSLVVSDVNMDLATFTSLDEKVVLVSVMFMS</sequence>
<dbReference type="InterPro" id="IPR026664">
    <property type="entry name" value="Stereocilin-rel"/>
</dbReference>
<evidence type="ECO:0000256" key="1">
    <source>
        <dbReference type="ARBA" id="ARBA00004370"/>
    </source>
</evidence>
<evidence type="ECO:0000256" key="2">
    <source>
        <dbReference type="ARBA" id="ARBA00011016"/>
    </source>
</evidence>
<dbReference type="Proteomes" id="UP000001038">
    <property type="component" value="Chromosome 1"/>
</dbReference>
<keyword evidence="3" id="KW-0732">Signal</keyword>
<proteinExistence type="inferred from homology"/>
<evidence type="ECO:0000256" key="4">
    <source>
        <dbReference type="ARBA" id="ARBA00022889"/>
    </source>
</evidence>
<dbReference type="Ensembl" id="ENSORLT00000045187.1">
    <property type="protein sequence ID" value="ENSORLP00000044790.1"/>
    <property type="gene ID" value="ENSORLG00000023843.1"/>
</dbReference>
<evidence type="ECO:0000256" key="6">
    <source>
        <dbReference type="ARBA" id="ARBA00023180"/>
    </source>
</evidence>
<dbReference type="InterPro" id="IPR010335">
    <property type="entry name" value="Mesothelin"/>
</dbReference>
<keyword evidence="8" id="KW-1185">Reference proteome</keyword>
<dbReference type="GO" id="GO:0007160">
    <property type="term" value="P:cell-matrix adhesion"/>
    <property type="evidence" value="ECO:0000318"/>
    <property type="project" value="GO_Central"/>
</dbReference>
<accession>A0A3B3IL70</accession>
<organism evidence="7 8">
    <name type="scientific">Oryzias latipes</name>
    <name type="common">Japanese rice fish</name>
    <name type="synonym">Japanese killifish</name>
    <dbReference type="NCBI Taxonomy" id="8090"/>
    <lineage>
        <taxon>Eukaryota</taxon>
        <taxon>Metazoa</taxon>
        <taxon>Chordata</taxon>
        <taxon>Craniata</taxon>
        <taxon>Vertebrata</taxon>
        <taxon>Euteleostomi</taxon>
        <taxon>Actinopterygii</taxon>
        <taxon>Neopterygii</taxon>
        <taxon>Teleostei</taxon>
        <taxon>Neoteleostei</taxon>
        <taxon>Acanthomorphata</taxon>
        <taxon>Ovalentaria</taxon>
        <taxon>Atherinomorphae</taxon>
        <taxon>Beloniformes</taxon>
        <taxon>Adrianichthyidae</taxon>
        <taxon>Oryziinae</taxon>
        <taxon>Oryzias</taxon>
    </lineage>
</organism>
<evidence type="ECO:0000256" key="5">
    <source>
        <dbReference type="ARBA" id="ARBA00023136"/>
    </source>
</evidence>
<reference evidence="7" key="2">
    <citation type="submission" date="2025-08" db="UniProtKB">
        <authorList>
            <consortium name="Ensembl"/>
        </authorList>
    </citation>
    <scope>IDENTIFICATION</scope>
    <source>
        <strain evidence="7">Hd-rR</strain>
    </source>
</reference>
<evidence type="ECO:0000313" key="8">
    <source>
        <dbReference type="Proteomes" id="UP000001038"/>
    </source>
</evidence>
<keyword evidence="6" id="KW-0325">Glycoprotein</keyword>
<dbReference type="PANTHER" id="PTHR23412">
    <property type="entry name" value="STEREOCILIN RELATED"/>
    <property type="match status" value="1"/>
</dbReference>
<reference evidence="7" key="3">
    <citation type="submission" date="2025-09" db="UniProtKB">
        <authorList>
            <consortium name="Ensembl"/>
        </authorList>
    </citation>
    <scope>IDENTIFICATION</scope>
    <source>
        <strain evidence="7">Hd-rR</strain>
    </source>
</reference>
<keyword evidence="5" id="KW-0472">Membrane</keyword>
<reference evidence="7 8" key="1">
    <citation type="journal article" date="2007" name="Nature">
        <title>The medaka draft genome and insights into vertebrate genome evolution.</title>
        <authorList>
            <person name="Kasahara M."/>
            <person name="Naruse K."/>
            <person name="Sasaki S."/>
            <person name="Nakatani Y."/>
            <person name="Qu W."/>
            <person name="Ahsan B."/>
            <person name="Yamada T."/>
            <person name="Nagayasu Y."/>
            <person name="Doi K."/>
            <person name="Kasai Y."/>
            <person name="Jindo T."/>
            <person name="Kobayashi D."/>
            <person name="Shimada A."/>
            <person name="Toyoda A."/>
            <person name="Kuroki Y."/>
            <person name="Fujiyama A."/>
            <person name="Sasaki T."/>
            <person name="Shimizu A."/>
            <person name="Asakawa S."/>
            <person name="Shimizu N."/>
            <person name="Hashimoto S."/>
            <person name="Yang J."/>
            <person name="Lee Y."/>
            <person name="Matsushima K."/>
            <person name="Sugano S."/>
            <person name="Sakaizumi M."/>
            <person name="Narita T."/>
            <person name="Ohishi K."/>
            <person name="Haga S."/>
            <person name="Ohta F."/>
            <person name="Nomoto H."/>
            <person name="Nogata K."/>
            <person name="Morishita T."/>
            <person name="Endo T."/>
            <person name="Shin-I T."/>
            <person name="Takeda H."/>
            <person name="Morishita S."/>
            <person name="Kohara Y."/>
        </authorList>
    </citation>
    <scope>NUCLEOTIDE SEQUENCE [LARGE SCALE GENOMIC DNA]</scope>
    <source>
        <strain evidence="7 8">Hd-rR</strain>
    </source>
</reference>
<dbReference type="STRING" id="8090.ENSORLP00000044790"/>
<comment type="subcellular location">
    <subcellularLocation>
        <location evidence="1">Membrane</location>
    </subcellularLocation>
</comment>
<dbReference type="PANTHER" id="PTHR23412:SF6">
    <property type="entry name" value="MESOTHELIN"/>
    <property type="match status" value="1"/>
</dbReference>
<comment type="similarity">
    <text evidence="2">Belongs to the mesothelin family.</text>
</comment>
<dbReference type="InParanoid" id="A0A3B3IL70"/>